<dbReference type="GeneID" id="111083213"/>
<name>A0ABM1RV59_LIMPO</name>
<feature type="compositionally biased region" description="Basic and acidic residues" evidence="1">
    <location>
        <begin position="45"/>
        <end position="56"/>
    </location>
</feature>
<dbReference type="RefSeq" id="XP_022235264.1">
    <property type="nucleotide sequence ID" value="XM_022379556.1"/>
</dbReference>
<protein>
    <submittedName>
        <fullName evidence="3">Uncharacterized protein LOC111083213</fullName>
    </submittedName>
</protein>
<sequence>MNRRQNETPFRVPTDGETRIIHIRGRSRSNSNQNNLGRGMSPLHPRPEAERWEYRPRYNGASYRRTEPMPFPLHGVDYRPSRHYPYSRGRGQPPNPAEYRPTGSQPDIVEAYTAL</sequence>
<evidence type="ECO:0000256" key="1">
    <source>
        <dbReference type="SAM" id="MobiDB-lite"/>
    </source>
</evidence>
<accession>A0ABM1RV59</accession>
<evidence type="ECO:0000313" key="3">
    <source>
        <dbReference type="RefSeq" id="XP_022235264.1"/>
    </source>
</evidence>
<reference evidence="3" key="1">
    <citation type="submission" date="2025-08" db="UniProtKB">
        <authorList>
            <consortium name="RefSeq"/>
        </authorList>
    </citation>
    <scope>IDENTIFICATION</scope>
    <source>
        <tissue evidence="3">Muscle</tissue>
    </source>
</reference>
<feature type="region of interest" description="Disordered" evidence="1">
    <location>
        <begin position="24"/>
        <end position="115"/>
    </location>
</feature>
<gene>
    <name evidence="3" type="primary">LOC111083213</name>
</gene>
<dbReference type="Proteomes" id="UP000694941">
    <property type="component" value="Unplaced"/>
</dbReference>
<proteinExistence type="predicted"/>
<organism evidence="2 3">
    <name type="scientific">Limulus polyphemus</name>
    <name type="common">Atlantic horseshoe crab</name>
    <dbReference type="NCBI Taxonomy" id="6850"/>
    <lineage>
        <taxon>Eukaryota</taxon>
        <taxon>Metazoa</taxon>
        <taxon>Ecdysozoa</taxon>
        <taxon>Arthropoda</taxon>
        <taxon>Chelicerata</taxon>
        <taxon>Merostomata</taxon>
        <taxon>Xiphosura</taxon>
        <taxon>Limulidae</taxon>
        <taxon>Limulus</taxon>
    </lineage>
</organism>
<evidence type="ECO:0000313" key="2">
    <source>
        <dbReference type="Proteomes" id="UP000694941"/>
    </source>
</evidence>
<feature type="compositionally biased region" description="Low complexity" evidence="1">
    <location>
        <begin position="28"/>
        <end position="39"/>
    </location>
</feature>
<keyword evidence="2" id="KW-1185">Reference proteome</keyword>